<dbReference type="PANTHER" id="PTHR34220:SF7">
    <property type="entry name" value="SENSOR HISTIDINE KINASE YPDA"/>
    <property type="match status" value="1"/>
</dbReference>
<evidence type="ECO:0000256" key="1">
    <source>
        <dbReference type="SAM" id="Phobius"/>
    </source>
</evidence>
<dbReference type="EMBL" id="MVDE01000033">
    <property type="protein sequence ID" value="PKQ62672.1"/>
    <property type="molecule type" value="Genomic_DNA"/>
</dbReference>
<dbReference type="Proteomes" id="UP000233618">
    <property type="component" value="Unassembled WGS sequence"/>
</dbReference>
<reference evidence="3 4" key="1">
    <citation type="journal article" date="2017" name="Front. Microbiol.">
        <title>Labilibaculum manganireducens gen. nov., sp. nov. and Labilibaculum filiforme sp. nov., Novel Bacteroidetes Isolated from Subsurface Sediments of the Baltic Sea.</title>
        <authorList>
            <person name="Vandieken V."/>
            <person name="Marshall I.P."/>
            <person name="Niemann H."/>
            <person name="Engelen B."/>
            <person name="Cypionka H."/>
        </authorList>
    </citation>
    <scope>NUCLEOTIDE SEQUENCE [LARGE SCALE GENOMIC DNA]</scope>
    <source>
        <strain evidence="3 4">59.10-2M</strain>
    </source>
</reference>
<dbReference type="GO" id="GO:0000155">
    <property type="term" value="F:phosphorelay sensor kinase activity"/>
    <property type="evidence" value="ECO:0007669"/>
    <property type="project" value="InterPro"/>
</dbReference>
<feature type="domain" description="Signal transduction histidine kinase internal region" evidence="2">
    <location>
        <begin position="205"/>
        <end position="282"/>
    </location>
</feature>
<keyword evidence="1" id="KW-0812">Transmembrane</keyword>
<dbReference type="PANTHER" id="PTHR34220">
    <property type="entry name" value="SENSOR HISTIDINE KINASE YPDA"/>
    <property type="match status" value="1"/>
</dbReference>
<protein>
    <recommendedName>
        <fullName evidence="2">Signal transduction histidine kinase internal region domain-containing protein</fullName>
    </recommendedName>
</protein>
<feature type="transmembrane region" description="Helical" evidence="1">
    <location>
        <begin position="59"/>
        <end position="78"/>
    </location>
</feature>
<evidence type="ECO:0000259" key="2">
    <source>
        <dbReference type="Pfam" id="PF06580"/>
    </source>
</evidence>
<dbReference type="SUPFAM" id="SSF55874">
    <property type="entry name" value="ATPase domain of HSP90 chaperone/DNA topoisomerase II/histidine kinase"/>
    <property type="match status" value="1"/>
</dbReference>
<comment type="caution">
    <text evidence="3">The sequence shown here is derived from an EMBL/GenBank/DDBJ whole genome shotgun (WGS) entry which is preliminary data.</text>
</comment>
<evidence type="ECO:0000313" key="4">
    <source>
        <dbReference type="Proteomes" id="UP000233618"/>
    </source>
</evidence>
<name>A0A2N3HX88_9BACT</name>
<gene>
    <name evidence="3" type="ORF">BZG01_16985</name>
</gene>
<dbReference type="InterPro" id="IPR010559">
    <property type="entry name" value="Sig_transdc_His_kin_internal"/>
</dbReference>
<organism evidence="3 4">
    <name type="scientific">Labilibaculum manganireducens</name>
    <dbReference type="NCBI Taxonomy" id="1940525"/>
    <lineage>
        <taxon>Bacteria</taxon>
        <taxon>Pseudomonadati</taxon>
        <taxon>Bacteroidota</taxon>
        <taxon>Bacteroidia</taxon>
        <taxon>Marinilabiliales</taxon>
        <taxon>Marinifilaceae</taxon>
        <taxon>Labilibaculum</taxon>
    </lineage>
</organism>
<sequence length="393" mass="46027">MKLSLKNKHLGIFKKTLANTMFTQKRSENIVYCLICAIVLALPVFTLKGGDEFSWSRVILEWIRVLPFLLIFIINNSLLVPKLLFQKKFIWYFTSISAIVILFSAINHLPNVLHDFLFSGHIPRNMPMHPGEHMKPESMMDPFRKPPNDRKPLFEGYKSFNYIIFENMIISFLVIGFNNAIKIGIQRHLEELQHEEKEKIYLKTELSFLRQQISPHFFMNTLNNIHALIEIDQIQAQKSIIKLSKLMRYLLNESQQGTATIREEFEFMTSYIDLMRIRYSDKVKINIDLDVKEDYIKIPSLLFISLVENAFKYGVSYSQESYIFIDAKQDQHWLIFEIKNSVSPLSKKEKGIGVGLVNLQKQLDILFDGIQSLNITESENEYYVRLTIPLEND</sequence>
<dbReference type="InterPro" id="IPR036890">
    <property type="entry name" value="HATPase_C_sf"/>
</dbReference>
<keyword evidence="1" id="KW-0472">Membrane</keyword>
<feature type="transmembrane region" description="Helical" evidence="1">
    <location>
        <begin position="160"/>
        <end position="181"/>
    </location>
</feature>
<feature type="transmembrane region" description="Helical" evidence="1">
    <location>
        <begin position="29"/>
        <end position="47"/>
    </location>
</feature>
<dbReference type="Pfam" id="PF06580">
    <property type="entry name" value="His_kinase"/>
    <property type="match status" value="1"/>
</dbReference>
<keyword evidence="1" id="KW-1133">Transmembrane helix</keyword>
<dbReference type="InterPro" id="IPR050640">
    <property type="entry name" value="Bact_2-comp_sensor_kinase"/>
</dbReference>
<proteinExistence type="predicted"/>
<dbReference type="GO" id="GO:0016020">
    <property type="term" value="C:membrane"/>
    <property type="evidence" value="ECO:0007669"/>
    <property type="project" value="InterPro"/>
</dbReference>
<evidence type="ECO:0000313" key="3">
    <source>
        <dbReference type="EMBL" id="PKQ62672.1"/>
    </source>
</evidence>
<dbReference type="AlphaFoldDB" id="A0A2N3HX88"/>
<accession>A0A2N3HX88</accession>
<feature type="transmembrane region" description="Helical" evidence="1">
    <location>
        <begin position="90"/>
        <end position="109"/>
    </location>
</feature>
<keyword evidence="4" id="KW-1185">Reference proteome</keyword>